<dbReference type="EMBL" id="JACHDB010000002">
    <property type="protein sequence ID" value="MBB5436086.1"/>
    <property type="molecule type" value="Genomic_DNA"/>
</dbReference>
<keyword evidence="3" id="KW-1185">Reference proteome</keyword>
<comment type="caution">
    <text evidence="2">The sequence shown here is derived from an EMBL/GenBank/DDBJ whole genome shotgun (WGS) entry which is preliminary data.</text>
</comment>
<proteinExistence type="predicted"/>
<dbReference type="Proteomes" id="UP000572635">
    <property type="component" value="Unassembled WGS sequence"/>
</dbReference>
<evidence type="ECO:0000256" key="1">
    <source>
        <dbReference type="SAM" id="MobiDB-lite"/>
    </source>
</evidence>
<feature type="region of interest" description="Disordered" evidence="1">
    <location>
        <begin position="198"/>
        <end position="257"/>
    </location>
</feature>
<dbReference type="RefSeq" id="WP_246528819.1">
    <property type="nucleotide sequence ID" value="NZ_BAAAJD010000116.1"/>
</dbReference>
<reference evidence="2 3" key="1">
    <citation type="submission" date="2020-08" db="EMBL/GenBank/DDBJ databases">
        <title>Sequencing the genomes of 1000 actinobacteria strains.</title>
        <authorList>
            <person name="Klenk H.-P."/>
        </authorList>
    </citation>
    <scope>NUCLEOTIDE SEQUENCE [LARGE SCALE GENOMIC DNA]</scope>
    <source>
        <strain evidence="2 3">DSM 44551</strain>
    </source>
</reference>
<evidence type="ECO:0000313" key="3">
    <source>
        <dbReference type="Proteomes" id="UP000572635"/>
    </source>
</evidence>
<organism evidence="2 3">
    <name type="scientific">Nocardiopsis composta</name>
    <dbReference type="NCBI Taxonomy" id="157465"/>
    <lineage>
        <taxon>Bacteria</taxon>
        <taxon>Bacillati</taxon>
        <taxon>Actinomycetota</taxon>
        <taxon>Actinomycetes</taxon>
        <taxon>Streptosporangiales</taxon>
        <taxon>Nocardiopsidaceae</taxon>
        <taxon>Nocardiopsis</taxon>
    </lineage>
</organism>
<sequence>MAEPSHGGRRTSTRMPPYRAVLAVDAEEYPRASSYNRRILHNTVRDALEQAFADSGLEEVWRTASFPRSGDDGYAVGVDSEYLPLLLHPLLGEVQEVLGDMQPGLAFEDRSLRLRLRAAIGLGPLPDGCGRERGDGIGAAVAETRRLLAAPALEKALADTDPDVTFLVAGLTARVHRDAVLGGYVGLNPRRFQRVAPALPPGGGGGSAGDAYLYIPRPSKRPPGAQDGSGAARGGPDARPRGRTGAALFGAAAEERK</sequence>
<protein>
    <submittedName>
        <fullName evidence="2">Uncharacterized protein</fullName>
    </submittedName>
</protein>
<accession>A0A7W8QUV1</accession>
<dbReference type="AlphaFoldDB" id="A0A7W8QUV1"/>
<gene>
    <name evidence="2" type="ORF">HDA36_006234</name>
</gene>
<name>A0A7W8QUV1_9ACTN</name>
<evidence type="ECO:0000313" key="2">
    <source>
        <dbReference type="EMBL" id="MBB5436086.1"/>
    </source>
</evidence>